<dbReference type="AlphaFoldDB" id="A0A3B3SWK5"/>
<protein>
    <submittedName>
        <fullName evidence="3">Protein IWS1 homolog</fullName>
    </submittedName>
</protein>
<dbReference type="Pfam" id="PF13843">
    <property type="entry name" value="DDE_Tnp_1_7"/>
    <property type="match status" value="1"/>
</dbReference>
<dbReference type="Proteomes" id="UP000261540">
    <property type="component" value="Unplaced"/>
</dbReference>
<proteinExistence type="predicted"/>
<feature type="compositionally biased region" description="Basic residues" evidence="1">
    <location>
        <begin position="1"/>
        <end position="14"/>
    </location>
</feature>
<dbReference type="Ensembl" id="ENSPKIT00000015659.1">
    <property type="protein sequence ID" value="ENSPKIP00000034738.1"/>
    <property type="gene ID" value="ENSPKIG00000013962.1"/>
</dbReference>
<evidence type="ECO:0000313" key="3">
    <source>
        <dbReference type="Ensembl" id="ENSPKIP00000034760.1"/>
    </source>
</evidence>
<dbReference type="KEGG" id="pki:111856825"/>
<keyword evidence="4" id="KW-1185">Reference proteome</keyword>
<dbReference type="OrthoDB" id="9986773at2759"/>
<dbReference type="InterPro" id="IPR029526">
    <property type="entry name" value="PGBD"/>
</dbReference>
<evidence type="ECO:0000313" key="4">
    <source>
        <dbReference type="Proteomes" id="UP000261540"/>
    </source>
</evidence>
<dbReference type="Ensembl" id="ENSPKIT00000015682.1">
    <property type="protein sequence ID" value="ENSPKIP00000034760.1"/>
    <property type="gene ID" value="ENSPKIG00000013962.1"/>
</dbReference>
<reference evidence="3" key="1">
    <citation type="submission" date="2025-05" db="UniProtKB">
        <authorList>
            <consortium name="Ensembl"/>
        </authorList>
    </citation>
    <scope>IDENTIFICATION</scope>
</reference>
<dbReference type="PANTHER" id="PTHR46599">
    <property type="entry name" value="PIGGYBAC TRANSPOSABLE ELEMENT-DERIVED PROTEIN 4"/>
    <property type="match status" value="1"/>
</dbReference>
<feature type="region of interest" description="Disordered" evidence="1">
    <location>
        <begin position="1"/>
        <end position="51"/>
    </location>
</feature>
<evidence type="ECO:0000256" key="1">
    <source>
        <dbReference type="SAM" id="MobiDB-lite"/>
    </source>
</evidence>
<name>A0A3B3SWK5_9TELE</name>
<dbReference type="STRING" id="1676925.ENSPKIP00000034760"/>
<accession>A0A3B3SWK5</accession>
<dbReference type="GeneTree" id="ENSGT00940000172289"/>
<organism evidence="3 4">
    <name type="scientific">Paramormyrops kingsleyae</name>
    <dbReference type="NCBI Taxonomy" id="1676925"/>
    <lineage>
        <taxon>Eukaryota</taxon>
        <taxon>Metazoa</taxon>
        <taxon>Chordata</taxon>
        <taxon>Craniata</taxon>
        <taxon>Vertebrata</taxon>
        <taxon>Euteleostomi</taxon>
        <taxon>Actinopterygii</taxon>
        <taxon>Neopterygii</taxon>
        <taxon>Teleostei</taxon>
        <taxon>Osteoglossocephala</taxon>
        <taxon>Osteoglossomorpha</taxon>
        <taxon>Osteoglossiformes</taxon>
        <taxon>Mormyridae</taxon>
        <taxon>Paramormyrops</taxon>
    </lineage>
</organism>
<feature type="domain" description="PiggyBac transposable element-derived protein" evidence="2">
    <location>
        <begin position="64"/>
        <end position="404"/>
    </location>
</feature>
<sequence>MPPQKMRRGTRKPYPRQTAKDGTVWVEEDIGGGTPSASAHRSRFTAHTGPTESAKRKITSVLQSFLCLFDMGMLQIITECTVHHAHRTEPKWKLTVHELMAFISILFVRAVMCPVGAVVDCWSENFLVPVIKETMSRDRFISIMQHLRFDKHPRTERVKADRFVVISDIWTRFTKNCVESFTPGEHITIDEQLFPTKVRCPFTQYISSKPDKFGIKFWLATDLETKYVCNASPYLGKDPNRQKGERLAENVVMSLMEPFLDKGRNVTTDNFFTSLSLSHRLLQRNTTLLGTVNKVRRELPPSAKDTVEREEFSTSVLRNGSVSLTIYSPKKKKTVCLMSSLHRDVAIGDDKKRKPNTITDYNHMKCGVDVLDQMARMYSVRAATRRWPVAVFYNMLDLAAVNAYVLYKACTGWKGKRRLFLSLLAKELRCRFMQQKAMETERKAAAAAAAFAAALQRPVQTTQCQVQESCNRNRSRFTCVKCHKFTCGKCRDSGHWICKRCTQKL</sequence>
<dbReference type="PANTHER" id="PTHR46599:SF6">
    <property type="entry name" value="DUAL SPECIFICITY PHOSPHATASE 26"/>
    <property type="match status" value="1"/>
</dbReference>
<evidence type="ECO:0000259" key="2">
    <source>
        <dbReference type="Pfam" id="PF13843"/>
    </source>
</evidence>